<proteinExistence type="predicted"/>
<evidence type="ECO:0008006" key="3">
    <source>
        <dbReference type="Google" id="ProtNLM"/>
    </source>
</evidence>
<reference evidence="1 2" key="1">
    <citation type="journal article" date="2020" name="Microorganisms">
        <title>Osmotic Adaptation and Compatible Solute Biosynthesis of Phototrophic Bacteria as Revealed from Genome Analyses.</title>
        <authorList>
            <person name="Imhoff J.F."/>
            <person name="Rahn T."/>
            <person name="Kunzel S."/>
            <person name="Keller A."/>
            <person name="Neulinger S.C."/>
        </authorList>
    </citation>
    <scope>NUCLEOTIDE SEQUENCE [LARGE SCALE GENOMIC DNA]</scope>
    <source>
        <strain evidence="1 2">DSM 15382</strain>
    </source>
</reference>
<dbReference type="Proteomes" id="UP000697995">
    <property type="component" value="Unassembled WGS sequence"/>
</dbReference>
<organism evidence="1 2">
    <name type="scientific">Paracraurococcus ruber</name>
    <dbReference type="NCBI Taxonomy" id="77675"/>
    <lineage>
        <taxon>Bacteria</taxon>
        <taxon>Pseudomonadati</taxon>
        <taxon>Pseudomonadota</taxon>
        <taxon>Alphaproteobacteria</taxon>
        <taxon>Acetobacterales</taxon>
        <taxon>Roseomonadaceae</taxon>
        <taxon>Paracraurococcus</taxon>
    </lineage>
</organism>
<accession>A0ABS1CXW2</accession>
<name>A0ABS1CXW2_9PROT</name>
<dbReference type="EMBL" id="NRSG01000085">
    <property type="protein sequence ID" value="MBK1659146.1"/>
    <property type="molecule type" value="Genomic_DNA"/>
</dbReference>
<gene>
    <name evidence="1" type="ORF">CKO45_12970</name>
</gene>
<evidence type="ECO:0000313" key="1">
    <source>
        <dbReference type="EMBL" id="MBK1659146.1"/>
    </source>
</evidence>
<protein>
    <recommendedName>
        <fullName evidence="3">Lipoprotein</fullName>
    </recommendedName>
</protein>
<evidence type="ECO:0000313" key="2">
    <source>
        <dbReference type="Proteomes" id="UP000697995"/>
    </source>
</evidence>
<comment type="caution">
    <text evidence="1">The sequence shown here is derived from an EMBL/GenBank/DDBJ whole genome shotgun (WGS) entry which is preliminary data.</text>
</comment>
<keyword evidence="2" id="KW-1185">Reference proteome</keyword>
<sequence length="178" mass="19437">MGWRFVLAALGILALAGCGDTSNSRLPVACPRPGLIADGADLTRYRPGAVRDLTTLEWDGRLTGLSGGCSPGRNGRSIDVTLTPAFVVERGAGTEGRVVELPWFVAVVNAQDERILSRRSFLDRVNFARNETRVSVEGGAVTLNLPVSETRRANDYRILVSFELTEDELVQNRRRGPR</sequence>
<dbReference type="RefSeq" id="WP_133219306.1">
    <property type="nucleotide sequence ID" value="NZ_NRSG01000085.1"/>
</dbReference>
<dbReference type="PROSITE" id="PS51257">
    <property type="entry name" value="PROKAR_LIPOPROTEIN"/>
    <property type="match status" value="1"/>
</dbReference>